<protein>
    <recommendedName>
        <fullName evidence="7">Homeobox domain-containing protein</fullName>
    </recommendedName>
</protein>
<organism evidence="8 9">
    <name type="scientific">Lentinula aff. detonsa</name>
    <dbReference type="NCBI Taxonomy" id="2804958"/>
    <lineage>
        <taxon>Eukaryota</taxon>
        <taxon>Fungi</taxon>
        <taxon>Dikarya</taxon>
        <taxon>Basidiomycota</taxon>
        <taxon>Agaricomycotina</taxon>
        <taxon>Agaricomycetes</taxon>
        <taxon>Agaricomycetidae</taxon>
        <taxon>Agaricales</taxon>
        <taxon>Marasmiineae</taxon>
        <taxon>Omphalotaceae</taxon>
        <taxon>Lentinula</taxon>
    </lineage>
</organism>
<feature type="region of interest" description="Disordered" evidence="6">
    <location>
        <begin position="690"/>
        <end position="757"/>
    </location>
</feature>
<comment type="caution">
    <text evidence="8">The sequence shown here is derived from an EMBL/GenBank/DDBJ whole genome shotgun (WGS) entry which is preliminary data.</text>
</comment>
<name>A0AA38L1T2_9AGAR</name>
<evidence type="ECO:0000256" key="5">
    <source>
        <dbReference type="RuleBase" id="RU000682"/>
    </source>
</evidence>
<dbReference type="InterPro" id="IPR009057">
    <property type="entry name" value="Homeodomain-like_sf"/>
</dbReference>
<evidence type="ECO:0000313" key="9">
    <source>
        <dbReference type="Proteomes" id="UP001163798"/>
    </source>
</evidence>
<comment type="subcellular location">
    <subcellularLocation>
        <location evidence="4 5">Nucleus</location>
    </subcellularLocation>
</comment>
<dbReference type="AlphaFoldDB" id="A0AA38L1T2"/>
<dbReference type="Proteomes" id="UP001163798">
    <property type="component" value="Unassembled WGS sequence"/>
</dbReference>
<evidence type="ECO:0000313" key="8">
    <source>
        <dbReference type="EMBL" id="KAJ3780502.1"/>
    </source>
</evidence>
<evidence type="ECO:0000259" key="7">
    <source>
        <dbReference type="PROSITE" id="PS50071"/>
    </source>
</evidence>
<feature type="region of interest" description="Disordered" evidence="6">
    <location>
        <begin position="139"/>
        <end position="160"/>
    </location>
</feature>
<dbReference type="CDD" id="cd00086">
    <property type="entry name" value="homeodomain"/>
    <property type="match status" value="1"/>
</dbReference>
<feature type="compositionally biased region" description="Basic and acidic residues" evidence="6">
    <location>
        <begin position="605"/>
        <end position="615"/>
    </location>
</feature>
<dbReference type="SUPFAM" id="SSF46689">
    <property type="entry name" value="Homeodomain-like"/>
    <property type="match status" value="1"/>
</dbReference>
<dbReference type="Pfam" id="PF00046">
    <property type="entry name" value="Homeodomain"/>
    <property type="match status" value="1"/>
</dbReference>
<feature type="domain" description="Homeobox" evidence="7">
    <location>
        <begin position="166"/>
        <end position="217"/>
    </location>
</feature>
<sequence length="786" mass="86556">MADTSLQKQLRRLRQSIIDSRSLLQEVHDQRFETVQAYVSTPITVSPLHLDIPVSFYTTIQSYRLNHYVYEALSNAINGLKSDYTQQFDDSCQKLAQATKVPQLDSLLPNLIEKLRHSVQNHFETRGLPKLLEDLEAFAKAHPSRSSPPPQTTQPQIPPYQPPVPFNNEYTPILETYFHYDPYPSVRDRQIIAERSGMATRQIEVWFQNHRKRAREQGLSLPSRRPSEGVDTFIGSEKARMLDLFNRSPNPNSRSSSDSNSSRSRSRSSSPGSATGPFTPSPTSTNPNQFNYKFDFKSPSPSPSPWFPMKSGSGTTPEDPIQIGVGVGEGGIADTVDVSMNVNVNVNEPGMMITSVGNGVGVVEPVDVVERVEREKEKEKERSREKERRGRRSREMEINEMNEMDEYEMREQKIKFLSILSPPTFRAPLQSSFSSSNPLESNTSTSPETTFPAPSVRPPVELQFRYRVAPSLSSPASRSTSTSPPSSPPTPTPIKGTIRPILPLPTWPRIAPATSYQIPPPPTSLSTLAARSKSRSKSKSKSDECGRKGEVKEEGEDEDEGRRRALEVDEEEMMIRLGAWRIDDDFDDDRDCENREDEGTMDVDVEMKTEVEVHESSSSSKSKSPSPSPSIKPKSKPTTTPKSSPKSPTRSKIEGKLRSLGVGIDAATCAYTYVLPKAPFWALVRGGGSTGGGGVSIEGGSSSSLTRKTMKKPSALGPKRKPRNAPSSSPATFPGAVTVVTGSGSSSASQAGLDDPEDLDGLGGTAWFPAWFPGGYSRGIQIRRVF</sequence>
<keyword evidence="1 4" id="KW-0238">DNA-binding</keyword>
<proteinExistence type="predicted"/>
<dbReference type="PROSITE" id="PS50071">
    <property type="entry name" value="HOMEOBOX_2"/>
    <property type="match status" value="1"/>
</dbReference>
<dbReference type="GO" id="GO:0000981">
    <property type="term" value="F:DNA-binding transcription factor activity, RNA polymerase II-specific"/>
    <property type="evidence" value="ECO:0007669"/>
    <property type="project" value="InterPro"/>
</dbReference>
<dbReference type="GO" id="GO:0003677">
    <property type="term" value="F:DNA binding"/>
    <property type="evidence" value="ECO:0007669"/>
    <property type="project" value="UniProtKB-UniRule"/>
</dbReference>
<feature type="compositionally biased region" description="Acidic residues" evidence="6">
    <location>
        <begin position="584"/>
        <end position="604"/>
    </location>
</feature>
<feature type="compositionally biased region" description="Low complexity" evidence="6">
    <location>
        <begin position="735"/>
        <end position="753"/>
    </location>
</feature>
<evidence type="ECO:0000256" key="6">
    <source>
        <dbReference type="SAM" id="MobiDB-lite"/>
    </source>
</evidence>
<keyword evidence="3 4" id="KW-0539">Nucleus</keyword>
<feature type="compositionally biased region" description="Low complexity" evidence="6">
    <location>
        <begin position="616"/>
        <end position="650"/>
    </location>
</feature>
<dbReference type="PROSITE" id="PS00027">
    <property type="entry name" value="HOMEOBOX_1"/>
    <property type="match status" value="1"/>
</dbReference>
<evidence type="ECO:0000256" key="4">
    <source>
        <dbReference type="PROSITE-ProRule" id="PRU00108"/>
    </source>
</evidence>
<dbReference type="GO" id="GO:0005634">
    <property type="term" value="C:nucleus"/>
    <property type="evidence" value="ECO:0007669"/>
    <property type="project" value="UniProtKB-SubCell"/>
</dbReference>
<feature type="compositionally biased region" description="Low complexity" evidence="6">
    <location>
        <begin position="431"/>
        <end position="447"/>
    </location>
</feature>
<dbReference type="SMART" id="SM00389">
    <property type="entry name" value="HOX"/>
    <property type="match status" value="1"/>
</dbReference>
<keyword evidence="2 4" id="KW-0371">Homeobox</keyword>
<feature type="DNA-binding region" description="Homeobox" evidence="4">
    <location>
        <begin position="168"/>
        <end position="218"/>
    </location>
</feature>
<keyword evidence="9" id="KW-1185">Reference proteome</keyword>
<reference evidence="8" key="1">
    <citation type="submission" date="2022-08" db="EMBL/GenBank/DDBJ databases">
        <authorList>
            <consortium name="DOE Joint Genome Institute"/>
            <person name="Min B."/>
            <person name="Riley R."/>
            <person name="Sierra-Patev S."/>
            <person name="Naranjo-Ortiz M."/>
            <person name="Looney B."/>
            <person name="Konkel Z."/>
            <person name="Slot J.C."/>
            <person name="Sakamoto Y."/>
            <person name="Steenwyk J.L."/>
            <person name="Rokas A."/>
            <person name="Carro J."/>
            <person name="Camarero S."/>
            <person name="Ferreira P."/>
            <person name="Molpeceres G."/>
            <person name="Ruiz-Duenas F.J."/>
            <person name="Serrano A."/>
            <person name="Henrissat B."/>
            <person name="Drula E."/>
            <person name="Hughes K.W."/>
            <person name="Mata J.L."/>
            <person name="Ishikawa N.K."/>
            <person name="Vargas-Isla R."/>
            <person name="Ushijima S."/>
            <person name="Smith C.A."/>
            <person name="Ahrendt S."/>
            <person name="Andreopoulos W."/>
            <person name="He G."/>
            <person name="Labutti K."/>
            <person name="Lipzen A."/>
            <person name="Ng V."/>
            <person name="Sandor L."/>
            <person name="Barry K."/>
            <person name="Martinez A.T."/>
            <person name="Xiao Y."/>
            <person name="Gibbons J.G."/>
            <person name="Terashima K."/>
            <person name="Hibbett D.S."/>
            <person name="Grigoriev I.V."/>
        </authorList>
    </citation>
    <scope>NUCLEOTIDE SEQUENCE</scope>
    <source>
        <strain evidence="8">TFB10291</strain>
    </source>
</reference>
<accession>A0AA38L1T2</accession>
<feature type="region of interest" description="Disordered" evidence="6">
    <location>
        <begin position="470"/>
        <end position="656"/>
    </location>
</feature>
<feature type="compositionally biased region" description="Low complexity" evidence="6">
    <location>
        <begin position="246"/>
        <end position="285"/>
    </location>
</feature>
<feature type="region of interest" description="Disordered" evidence="6">
    <location>
        <begin position="244"/>
        <end position="319"/>
    </location>
</feature>
<feature type="compositionally biased region" description="Pro residues" evidence="6">
    <location>
        <begin position="146"/>
        <end position="160"/>
    </location>
</feature>
<evidence type="ECO:0000256" key="2">
    <source>
        <dbReference type="ARBA" id="ARBA00023155"/>
    </source>
</evidence>
<dbReference type="EMBL" id="MU793719">
    <property type="protein sequence ID" value="KAJ3780502.1"/>
    <property type="molecule type" value="Genomic_DNA"/>
</dbReference>
<gene>
    <name evidence="8" type="ORF">GGU10DRAFT_415833</name>
</gene>
<feature type="compositionally biased region" description="Basic and acidic residues" evidence="6">
    <location>
        <begin position="540"/>
        <end position="552"/>
    </location>
</feature>
<feature type="region of interest" description="Disordered" evidence="6">
    <location>
        <begin position="373"/>
        <end position="397"/>
    </location>
</feature>
<dbReference type="InterPro" id="IPR001356">
    <property type="entry name" value="HD"/>
</dbReference>
<dbReference type="InterPro" id="IPR017970">
    <property type="entry name" value="Homeobox_CS"/>
</dbReference>
<feature type="compositionally biased region" description="Low complexity" evidence="6">
    <location>
        <begin position="470"/>
        <end position="484"/>
    </location>
</feature>
<feature type="region of interest" description="Disordered" evidence="6">
    <location>
        <begin position="429"/>
        <end position="458"/>
    </location>
</feature>
<evidence type="ECO:0000256" key="3">
    <source>
        <dbReference type="ARBA" id="ARBA00023242"/>
    </source>
</evidence>
<dbReference type="Gene3D" id="1.10.10.60">
    <property type="entry name" value="Homeodomain-like"/>
    <property type="match status" value="1"/>
</dbReference>
<evidence type="ECO:0000256" key="1">
    <source>
        <dbReference type="ARBA" id="ARBA00023125"/>
    </source>
</evidence>